<dbReference type="OrthoDB" id="1673819at2759"/>
<proteinExistence type="predicted"/>
<evidence type="ECO:0000313" key="1">
    <source>
        <dbReference type="EMBL" id="PQM42372.1"/>
    </source>
</evidence>
<name>A0A314V0K9_PRUYE</name>
<reference evidence="1 2" key="1">
    <citation type="submission" date="2018-02" db="EMBL/GenBank/DDBJ databases">
        <title>Draft genome of wild Prunus yedoensis var. nudiflora.</title>
        <authorList>
            <person name="Baek S."/>
            <person name="Kim J.-H."/>
            <person name="Choi K."/>
            <person name="Kim G.-B."/>
            <person name="Cho A."/>
            <person name="Jang H."/>
            <person name="Shin C.-H."/>
            <person name="Yu H.-J."/>
            <person name="Mun J.-H."/>
        </authorList>
    </citation>
    <scope>NUCLEOTIDE SEQUENCE [LARGE SCALE GENOMIC DNA]</scope>
    <source>
        <strain evidence="2">cv. Jeju island</strain>
        <tissue evidence="1">Leaf</tissue>
    </source>
</reference>
<dbReference type="AlphaFoldDB" id="A0A314V0K9"/>
<protein>
    <submittedName>
        <fullName evidence="1">Uncharacterized protein</fullName>
    </submittedName>
</protein>
<accession>A0A314V0K9</accession>
<evidence type="ECO:0000313" key="2">
    <source>
        <dbReference type="Proteomes" id="UP000250321"/>
    </source>
</evidence>
<comment type="caution">
    <text evidence="1">The sequence shown here is derived from an EMBL/GenBank/DDBJ whole genome shotgun (WGS) entry which is preliminary data.</text>
</comment>
<keyword evidence="2" id="KW-1185">Reference proteome</keyword>
<dbReference type="EMBL" id="PJQY01002836">
    <property type="protein sequence ID" value="PQM42372.1"/>
    <property type="molecule type" value="Genomic_DNA"/>
</dbReference>
<organism evidence="1 2">
    <name type="scientific">Prunus yedoensis var. nudiflora</name>
    <dbReference type="NCBI Taxonomy" id="2094558"/>
    <lineage>
        <taxon>Eukaryota</taxon>
        <taxon>Viridiplantae</taxon>
        <taxon>Streptophyta</taxon>
        <taxon>Embryophyta</taxon>
        <taxon>Tracheophyta</taxon>
        <taxon>Spermatophyta</taxon>
        <taxon>Magnoliopsida</taxon>
        <taxon>eudicotyledons</taxon>
        <taxon>Gunneridae</taxon>
        <taxon>Pentapetalae</taxon>
        <taxon>rosids</taxon>
        <taxon>fabids</taxon>
        <taxon>Rosales</taxon>
        <taxon>Rosaceae</taxon>
        <taxon>Amygdaloideae</taxon>
        <taxon>Amygdaleae</taxon>
        <taxon>Prunus</taxon>
    </lineage>
</organism>
<dbReference type="Proteomes" id="UP000250321">
    <property type="component" value="Unassembled WGS sequence"/>
</dbReference>
<gene>
    <name evidence="1" type="ORF">Pyn_00019</name>
</gene>
<sequence>MPPKSATSQNPKPQRRLRTHQINHLFQPHLHRHNYLISFSLTLAEIDCLSGYDFVVVDMEHDHGVVFQALPASTPQPLLKSPPFFACSRPLQLGPRKP</sequence>